<accession>A0ABN1GW60</accession>
<dbReference type="InterPro" id="IPR036866">
    <property type="entry name" value="RibonucZ/Hydroxyglut_hydro"/>
</dbReference>
<proteinExistence type="predicted"/>
<feature type="domain" description="Metallo-beta-lactamase" evidence="1">
    <location>
        <begin position="48"/>
        <end position="226"/>
    </location>
</feature>
<gene>
    <name evidence="2" type="ORF">GCM10009547_25350</name>
</gene>
<dbReference type="PANTHER" id="PTHR43546:SF7">
    <property type="entry name" value="METALLO-BETA-LACTAMASE DOMAIN-CONTAINING PROTEIN"/>
    <property type="match status" value="1"/>
</dbReference>
<dbReference type="Gene3D" id="3.60.15.10">
    <property type="entry name" value="Ribonuclease Z/Hydroxyacylglutathione hydrolase-like"/>
    <property type="match status" value="1"/>
</dbReference>
<reference evidence="2 3" key="1">
    <citation type="journal article" date="2019" name="Int. J. Syst. Evol. Microbiol.">
        <title>The Global Catalogue of Microorganisms (GCM) 10K type strain sequencing project: providing services to taxonomists for standard genome sequencing and annotation.</title>
        <authorList>
            <consortium name="The Broad Institute Genomics Platform"/>
            <consortium name="The Broad Institute Genome Sequencing Center for Infectious Disease"/>
            <person name="Wu L."/>
            <person name="Ma J."/>
        </authorList>
    </citation>
    <scope>NUCLEOTIDE SEQUENCE [LARGE SCALE GENOMIC DNA]</scope>
    <source>
        <strain evidence="2 3">JCM 10671</strain>
    </source>
</reference>
<keyword evidence="3" id="KW-1185">Reference proteome</keyword>
<evidence type="ECO:0000259" key="1">
    <source>
        <dbReference type="Pfam" id="PF12706"/>
    </source>
</evidence>
<comment type="caution">
    <text evidence="2">The sequence shown here is derived from an EMBL/GenBank/DDBJ whole genome shotgun (WGS) entry which is preliminary data.</text>
</comment>
<dbReference type="Proteomes" id="UP001500957">
    <property type="component" value="Unassembled WGS sequence"/>
</dbReference>
<sequence length="278" mass="30485">METDRTADLTFGGTATTLLRLGPFTLLTDPNFLHQGQRAYLGYGLWSKRRTEPALLPADLPACDAVLLSHLHGDHFDRVAKRELDHELPVLTTRQAAKRLRGWGFGAADGLEPWATRTLTQGGERLTVTAVPGTHGPGPMGAILPPVQGHVLELGTGSDRLRVYVTGDVLFRPQLREVVERCGRLDTMVIHLGGTRVLGILVTMDARQGTDLVELLEPTVTVPIHYDDYGVFRSPLSEFLAQMQMRRPRSEIRVVRRGDAVSLDPGQSARAWSAPGSC</sequence>
<dbReference type="SUPFAM" id="SSF56281">
    <property type="entry name" value="Metallo-hydrolase/oxidoreductase"/>
    <property type="match status" value="1"/>
</dbReference>
<dbReference type="PANTHER" id="PTHR43546">
    <property type="entry name" value="UPF0173 METAL-DEPENDENT HYDROLASE MJ1163-RELATED"/>
    <property type="match status" value="1"/>
</dbReference>
<dbReference type="InterPro" id="IPR050114">
    <property type="entry name" value="UPF0173_UPF0282_UlaG_hydrolase"/>
</dbReference>
<dbReference type="RefSeq" id="WP_344605236.1">
    <property type="nucleotide sequence ID" value="NZ_BAAAHE010000020.1"/>
</dbReference>
<evidence type="ECO:0000313" key="2">
    <source>
        <dbReference type="EMBL" id="GAA0621582.1"/>
    </source>
</evidence>
<name>A0ABN1GW60_9ACTN</name>
<protein>
    <submittedName>
        <fullName evidence="2">MBL fold metallo-hydrolase</fullName>
    </submittedName>
</protein>
<dbReference type="Pfam" id="PF12706">
    <property type="entry name" value="Lactamase_B_2"/>
    <property type="match status" value="1"/>
</dbReference>
<evidence type="ECO:0000313" key="3">
    <source>
        <dbReference type="Proteomes" id="UP001500957"/>
    </source>
</evidence>
<organism evidence="2 3">
    <name type="scientific">Sporichthya brevicatena</name>
    <dbReference type="NCBI Taxonomy" id="171442"/>
    <lineage>
        <taxon>Bacteria</taxon>
        <taxon>Bacillati</taxon>
        <taxon>Actinomycetota</taxon>
        <taxon>Actinomycetes</taxon>
        <taxon>Sporichthyales</taxon>
        <taxon>Sporichthyaceae</taxon>
        <taxon>Sporichthya</taxon>
    </lineage>
</organism>
<dbReference type="InterPro" id="IPR001279">
    <property type="entry name" value="Metallo-B-lactamas"/>
</dbReference>
<dbReference type="EMBL" id="BAAAHE010000020">
    <property type="protein sequence ID" value="GAA0621582.1"/>
    <property type="molecule type" value="Genomic_DNA"/>
</dbReference>